<keyword evidence="8" id="KW-1185">Reference proteome</keyword>
<dbReference type="InterPro" id="IPR006330">
    <property type="entry name" value="Ado/ade_deaminase"/>
</dbReference>
<evidence type="ECO:0000256" key="3">
    <source>
        <dbReference type="ARBA" id="ARBA00022723"/>
    </source>
</evidence>
<organism evidence="7 8">
    <name type="scientific">Nonomuraea marmarensis</name>
    <dbReference type="NCBI Taxonomy" id="3351344"/>
    <lineage>
        <taxon>Bacteria</taxon>
        <taxon>Bacillati</taxon>
        <taxon>Actinomycetota</taxon>
        <taxon>Actinomycetes</taxon>
        <taxon>Streptosporangiales</taxon>
        <taxon>Streptosporangiaceae</taxon>
        <taxon>Nonomuraea</taxon>
    </lineage>
</organism>
<evidence type="ECO:0000256" key="2">
    <source>
        <dbReference type="ARBA" id="ARBA00006676"/>
    </source>
</evidence>
<keyword evidence="5" id="KW-0862">Zinc</keyword>
<dbReference type="Proteomes" id="UP001603978">
    <property type="component" value="Unassembled WGS sequence"/>
</dbReference>
<keyword evidence="3" id="KW-0479">Metal-binding</keyword>
<dbReference type="PANTHER" id="PTHR43114">
    <property type="entry name" value="ADENINE DEAMINASE"/>
    <property type="match status" value="1"/>
</dbReference>
<dbReference type="EMBL" id="JBICRM010000036">
    <property type="protein sequence ID" value="MFG1709430.1"/>
    <property type="molecule type" value="Genomic_DNA"/>
</dbReference>
<dbReference type="Gene3D" id="3.20.20.140">
    <property type="entry name" value="Metal-dependent hydrolases"/>
    <property type="match status" value="1"/>
</dbReference>
<dbReference type="InterPro" id="IPR032466">
    <property type="entry name" value="Metal_Hydrolase"/>
</dbReference>
<sequence>MNLLALPKAELHLHLEGAIHPSTAAELADRYGLPVPSCGPYNGLSEFVVAYEGARDLIGSLDDLHRVACELVHRAAAQGVVWSEVHVIPPTYAGRLGPAEGVLEAVLDGLRAGSSAASGAGVIVGVNRGLPLEQAERSLALALAYRDQGVVGFGLAGDEARFPAVAFADVFARARDAGLAAVPHGGEGAGAESVRACVEVLGARRVNHGIRAVEDQALIEELAERQVCLDVCLSSNVALQVTPSLAEHPLPVLMAAGVPVTVNSDCPLFCGSTLVEEYDLVRRWLDLDAGALADIAETSLRFSSCPGDRLDRAMADLARWRG</sequence>
<evidence type="ECO:0000256" key="5">
    <source>
        <dbReference type="ARBA" id="ARBA00022833"/>
    </source>
</evidence>
<evidence type="ECO:0000256" key="4">
    <source>
        <dbReference type="ARBA" id="ARBA00022801"/>
    </source>
</evidence>
<evidence type="ECO:0000313" key="8">
    <source>
        <dbReference type="Proteomes" id="UP001603978"/>
    </source>
</evidence>
<comment type="similarity">
    <text evidence="2">Belongs to the metallo-dependent hydrolases superfamily. Adenosine and AMP deaminases family.</text>
</comment>
<dbReference type="NCBIfam" id="TIGR01430">
    <property type="entry name" value="aden_deam"/>
    <property type="match status" value="1"/>
</dbReference>
<dbReference type="PANTHER" id="PTHR43114:SF6">
    <property type="entry name" value="ADENINE DEAMINASE"/>
    <property type="match status" value="1"/>
</dbReference>
<comment type="caution">
    <text evidence="7">The sequence shown here is derived from an EMBL/GenBank/DDBJ whole genome shotgun (WGS) entry which is preliminary data.</text>
</comment>
<dbReference type="GO" id="GO:0016787">
    <property type="term" value="F:hydrolase activity"/>
    <property type="evidence" value="ECO:0007669"/>
    <property type="project" value="UniProtKB-KW"/>
</dbReference>
<keyword evidence="4 7" id="KW-0378">Hydrolase</keyword>
<protein>
    <submittedName>
        <fullName evidence="7">Adenosine deaminase</fullName>
        <ecNumber evidence="7">3.5.4.4</ecNumber>
    </submittedName>
</protein>
<accession>A0ABW7APU3</accession>
<feature type="domain" description="Adenosine deaminase" evidence="6">
    <location>
        <begin position="7"/>
        <end position="311"/>
    </location>
</feature>
<evidence type="ECO:0000313" key="7">
    <source>
        <dbReference type="EMBL" id="MFG1709430.1"/>
    </source>
</evidence>
<gene>
    <name evidence="7" type="primary">add</name>
    <name evidence="7" type="ORF">ACFLIM_40200</name>
</gene>
<evidence type="ECO:0000256" key="1">
    <source>
        <dbReference type="ARBA" id="ARBA00001947"/>
    </source>
</evidence>
<dbReference type="Pfam" id="PF00962">
    <property type="entry name" value="A_deaminase"/>
    <property type="match status" value="1"/>
</dbReference>
<dbReference type="SUPFAM" id="SSF51556">
    <property type="entry name" value="Metallo-dependent hydrolases"/>
    <property type="match status" value="1"/>
</dbReference>
<dbReference type="EC" id="3.5.4.4" evidence="7"/>
<dbReference type="InterPro" id="IPR001365">
    <property type="entry name" value="A_deaminase_dom"/>
</dbReference>
<comment type="cofactor">
    <cofactor evidence="1">
        <name>Zn(2+)</name>
        <dbReference type="ChEBI" id="CHEBI:29105"/>
    </cofactor>
</comment>
<proteinExistence type="inferred from homology"/>
<dbReference type="RefSeq" id="WP_393174192.1">
    <property type="nucleotide sequence ID" value="NZ_JBICRM010000036.1"/>
</dbReference>
<evidence type="ECO:0000259" key="6">
    <source>
        <dbReference type="Pfam" id="PF00962"/>
    </source>
</evidence>
<reference evidence="7 8" key="1">
    <citation type="submission" date="2024-10" db="EMBL/GenBank/DDBJ databases">
        <authorList>
            <person name="Topkara A.R."/>
            <person name="Saygin H."/>
        </authorList>
    </citation>
    <scope>NUCLEOTIDE SEQUENCE [LARGE SCALE GENOMIC DNA]</scope>
    <source>
        <strain evidence="7 8">M3C6</strain>
    </source>
</reference>
<name>A0ABW7APU3_9ACTN</name>